<dbReference type="SMART" id="SM00906">
    <property type="entry name" value="Fungal_trans"/>
    <property type="match status" value="1"/>
</dbReference>
<dbReference type="OrthoDB" id="5121955at2759"/>
<feature type="domain" description="Zn(2)-C6 fungal-type" evidence="4">
    <location>
        <begin position="44"/>
        <end position="75"/>
    </location>
</feature>
<dbReference type="CDD" id="cd12148">
    <property type="entry name" value="fungal_TF_MHR"/>
    <property type="match status" value="1"/>
</dbReference>
<dbReference type="GO" id="GO:0000981">
    <property type="term" value="F:DNA-binding transcription factor activity, RNA polymerase II-specific"/>
    <property type="evidence" value="ECO:0007669"/>
    <property type="project" value="InterPro"/>
</dbReference>
<reference evidence="5 6" key="1">
    <citation type="submission" date="2015-09" db="EMBL/GenBank/DDBJ databases">
        <title>Draft genome of a European isolate of the apple canker pathogen Neonectria ditissima.</title>
        <authorList>
            <person name="Gomez-Cortecero A."/>
            <person name="Harrison R.J."/>
            <person name="Armitage A.D."/>
        </authorList>
    </citation>
    <scope>NUCLEOTIDE SEQUENCE [LARGE SCALE GENOMIC DNA]</scope>
    <source>
        <strain evidence="5 6">R09/05</strain>
    </source>
</reference>
<dbReference type="PROSITE" id="PS50048">
    <property type="entry name" value="ZN2_CY6_FUNGAL_2"/>
    <property type="match status" value="1"/>
</dbReference>
<dbReference type="Pfam" id="PF00172">
    <property type="entry name" value="Zn_clus"/>
    <property type="match status" value="1"/>
</dbReference>
<dbReference type="GO" id="GO:0006351">
    <property type="term" value="P:DNA-templated transcription"/>
    <property type="evidence" value="ECO:0007669"/>
    <property type="project" value="InterPro"/>
</dbReference>
<sequence>MCRQAGSTKPTKSAQSCDLDSNAHSPTSPSEHRTKNIRRRARRACLSCRARKVRCDVVERNPCGNCRWDNTECVVVSRRRGGFCRIVPPFEKKDETVEDNSNLHEADTEISIDDMGSCKSNDGMPSCQTPVDHYGIGEEMEYTTQMLNLLAEYTGDQVTGIGPSLLKAGEQPYPSVQITHPSLPTAPGSPVLPGFIEPLSSCIADDDLAYLQSKGALTLPDEKFQNALIWSFFEYVYPFMPVVDLEQFIEPIHNRDGSSGQISLLLFQAVLFAGTAHVKMDFLKEVGFQTRRQARKAFFLRVRLLYDFNAESDHSVLVQALLLMTLWYETPKEHRNTWHWIDVAISQAFAAGLHRNPAFMSSPPSAHVQRLRRRLWWACLIRDRLVSLGMKRPPRIKDEDYCVPVLEESDFEPSQLQNSNRSQLHDMCSYIQDRTKRATLASLCVAQAKLCLRLNYHLRSRYSIFTENAGDETAEVFRISKPDDKAAFLSCNEGLVAWQNTLPDQCTYRPLSRDLLNRTDRTVALHRTILHMIYYASISALHRSRFTLLLHDGESSLFDQELSKIWMQHAAIQVSDMASAVHKSGFDGCLPTLVLSTVVSAAAVHLLEIRGVIQSDKQRAQDGYRHCMLVIDSLADMYVAADLAKDAMEWTFVKPLGRDLASNDDFESTLPSSQGPTVTDTAPLDADDCSKSHMALSHSSVGIHKPNNPSCGLSLETSTTDMSGEWLDPEPREMESFENCMLFSNVDI</sequence>
<dbReference type="InterPro" id="IPR001138">
    <property type="entry name" value="Zn2Cys6_DnaBD"/>
</dbReference>
<dbReference type="InterPro" id="IPR036864">
    <property type="entry name" value="Zn2-C6_fun-type_DNA-bd_sf"/>
</dbReference>
<dbReference type="AlphaFoldDB" id="A0A0N8H6H9"/>
<dbReference type="GO" id="GO:0003677">
    <property type="term" value="F:DNA binding"/>
    <property type="evidence" value="ECO:0007669"/>
    <property type="project" value="InterPro"/>
</dbReference>
<proteinExistence type="predicted"/>
<feature type="region of interest" description="Disordered" evidence="3">
    <location>
        <begin position="1"/>
        <end position="36"/>
    </location>
</feature>
<dbReference type="STRING" id="78410.A0A0N8H6H9"/>
<evidence type="ECO:0000256" key="2">
    <source>
        <dbReference type="ARBA" id="ARBA00023242"/>
    </source>
</evidence>
<keyword evidence="1" id="KW-0479">Metal-binding</keyword>
<dbReference type="Pfam" id="PF04082">
    <property type="entry name" value="Fungal_trans"/>
    <property type="match status" value="1"/>
</dbReference>
<dbReference type="GO" id="GO:0008270">
    <property type="term" value="F:zinc ion binding"/>
    <property type="evidence" value="ECO:0007669"/>
    <property type="project" value="InterPro"/>
</dbReference>
<dbReference type="Proteomes" id="UP000050424">
    <property type="component" value="Unassembled WGS sequence"/>
</dbReference>
<organism evidence="5 6">
    <name type="scientific">Neonectria ditissima</name>
    <dbReference type="NCBI Taxonomy" id="78410"/>
    <lineage>
        <taxon>Eukaryota</taxon>
        <taxon>Fungi</taxon>
        <taxon>Dikarya</taxon>
        <taxon>Ascomycota</taxon>
        <taxon>Pezizomycotina</taxon>
        <taxon>Sordariomycetes</taxon>
        <taxon>Hypocreomycetidae</taxon>
        <taxon>Hypocreales</taxon>
        <taxon>Nectriaceae</taxon>
        <taxon>Neonectria</taxon>
    </lineage>
</organism>
<dbReference type="EMBL" id="LKCW01000118">
    <property type="protein sequence ID" value="KPM39020.1"/>
    <property type="molecule type" value="Genomic_DNA"/>
</dbReference>
<evidence type="ECO:0000256" key="3">
    <source>
        <dbReference type="SAM" id="MobiDB-lite"/>
    </source>
</evidence>
<keyword evidence="6" id="KW-1185">Reference proteome</keyword>
<comment type="caution">
    <text evidence="5">The sequence shown here is derived from an EMBL/GenBank/DDBJ whole genome shotgun (WGS) entry which is preliminary data.</text>
</comment>
<dbReference type="SUPFAM" id="SSF57701">
    <property type="entry name" value="Zn2/Cys6 DNA-binding domain"/>
    <property type="match status" value="1"/>
</dbReference>
<dbReference type="Gene3D" id="4.10.240.10">
    <property type="entry name" value="Zn(2)-C6 fungal-type DNA-binding domain"/>
    <property type="match status" value="1"/>
</dbReference>
<dbReference type="CDD" id="cd00067">
    <property type="entry name" value="GAL4"/>
    <property type="match status" value="1"/>
</dbReference>
<evidence type="ECO:0000256" key="1">
    <source>
        <dbReference type="ARBA" id="ARBA00022723"/>
    </source>
</evidence>
<evidence type="ECO:0000313" key="5">
    <source>
        <dbReference type="EMBL" id="KPM39020.1"/>
    </source>
</evidence>
<feature type="compositionally biased region" description="Polar residues" evidence="3">
    <location>
        <begin position="669"/>
        <end position="680"/>
    </location>
</feature>
<dbReference type="PANTHER" id="PTHR47425:SF2">
    <property type="entry name" value="FARB-RELATED"/>
    <property type="match status" value="1"/>
</dbReference>
<gene>
    <name evidence="5" type="ORF">AK830_g7541</name>
</gene>
<feature type="compositionally biased region" description="Polar residues" evidence="3">
    <location>
        <begin position="1"/>
        <end position="29"/>
    </location>
</feature>
<keyword evidence="2" id="KW-0539">Nucleus</keyword>
<dbReference type="InterPro" id="IPR052761">
    <property type="entry name" value="Fungal_Detox/Toxin_TFs"/>
</dbReference>
<evidence type="ECO:0000259" key="4">
    <source>
        <dbReference type="PROSITE" id="PS50048"/>
    </source>
</evidence>
<dbReference type="SMART" id="SM00066">
    <property type="entry name" value="GAL4"/>
    <property type="match status" value="1"/>
</dbReference>
<dbReference type="PANTHER" id="PTHR47425">
    <property type="entry name" value="FARB-RELATED"/>
    <property type="match status" value="1"/>
</dbReference>
<feature type="region of interest" description="Disordered" evidence="3">
    <location>
        <begin position="664"/>
        <end position="684"/>
    </location>
</feature>
<dbReference type="PROSITE" id="PS00463">
    <property type="entry name" value="ZN2_CY6_FUNGAL_1"/>
    <property type="match status" value="1"/>
</dbReference>
<accession>A0A0N8H6H9</accession>
<protein>
    <submittedName>
        <fullName evidence="5">Cutinase transcription factor 1 beta</fullName>
    </submittedName>
</protein>
<dbReference type="InterPro" id="IPR007219">
    <property type="entry name" value="XnlR_reg_dom"/>
</dbReference>
<evidence type="ECO:0000313" key="6">
    <source>
        <dbReference type="Proteomes" id="UP000050424"/>
    </source>
</evidence>
<name>A0A0N8H6H9_9HYPO</name>